<feature type="domain" description="F-box associated beta-propeller type 3" evidence="1">
    <location>
        <begin position="2"/>
        <end position="134"/>
    </location>
</feature>
<proteinExistence type="predicted"/>
<dbReference type="InterPro" id="IPR013187">
    <property type="entry name" value="F-box-assoc_dom_typ3"/>
</dbReference>
<dbReference type="EMBL" id="GEDG01028922">
    <property type="protein sequence ID" value="JAP12871.1"/>
    <property type="molecule type" value="Transcribed_RNA"/>
</dbReference>
<sequence>MDVKEGKFSITYLPERDDLVNKTNNYALIQLDGFLSYITCDSETTMDVWILEDFHGQVWSKKHTIVAELTHHVCPSKSTRPNERSMPEIGKLVAVGGARNGEVLILKHQKNSKQYLYDTKSRVMKMFNVYNMRNLESFVTHGESLFSMKRVS</sequence>
<evidence type="ECO:0000259" key="1">
    <source>
        <dbReference type="Pfam" id="PF08268"/>
    </source>
</evidence>
<organism evidence="2">
    <name type="scientific">Solanum chacoense</name>
    <name type="common">Chaco potato</name>
    <dbReference type="NCBI Taxonomy" id="4108"/>
    <lineage>
        <taxon>Eukaryota</taxon>
        <taxon>Viridiplantae</taxon>
        <taxon>Streptophyta</taxon>
        <taxon>Embryophyta</taxon>
        <taxon>Tracheophyta</taxon>
        <taxon>Spermatophyta</taxon>
        <taxon>Magnoliopsida</taxon>
        <taxon>eudicotyledons</taxon>
        <taxon>Gunneridae</taxon>
        <taxon>Pentapetalae</taxon>
        <taxon>asterids</taxon>
        <taxon>lamiids</taxon>
        <taxon>Solanales</taxon>
        <taxon>Solanaceae</taxon>
        <taxon>Solanoideae</taxon>
        <taxon>Solaneae</taxon>
        <taxon>Solanum</taxon>
    </lineage>
</organism>
<dbReference type="AlphaFoldDB" id="A0A0V0GYL0"/>
<name>A0A0V0GYL0_SOLCH</name>
<dbReference type="Pfam" id="PF08268">
    <property type="entry name" value="FBA_3"/>
    <property type="match status" value="1"/>
</dbReference>
<protein>
    <submittedName>
        <fullName evidence="2">Putative ovule protein</fullName>
    </submittedName>
</protein>
<accession>A0A0V0GYL0</accession>
<reference evidence="2" key="1">
    <citation type="submission" date="2015-12" db="EMBL/GenBank/DDBJ databases">
        <title>Gene expression during late stages of embryo sac development: a critical building block for successful pollen-pistil interactions.</title>
        <authorList>
            <person name="Liu Y."/>
            <person name="Joly V."/>
            <person name="Sabar M."/>
            <person name="Matton D.P."/>
        </authorList>
    </citation>
    <scope>NUCLEOTIDE SEQUENCE</scope>
</reference>
<evidence type="ECO:0000313" key="2">
    <source>
        <dbReference type="EMBL" id="JAP12871.1"/>
    </source>
</evidence>